<dbReference type="Proteomes" id="UP000515728">
    <property type="component" value="Chromosome"/>
</dbReference>
<feature type="compositionally biased region" description="Basic residues" evidence="1">
    <location>
        <begin position="412"/>
        <end position="421"/>
    </location>
</feature>
<dbReference type="InterPro" id="IPR042099">
    <property type="entry name" value="ANL_N_sf"/>
</dbReference>
<evidence type="ECO:0000256" key="1">
    <source>
        <dbReference type="SAM" id="MobiDB-lite"/>
    </source>
</evidence>
<dbReference type="KEGG" id="ppel:H6H00_18895"/>
<feature type="compositionally biased region" description="Acidic residues" evidence="1">
    <location>
        <begin position="381"/>
        <end position="392"/>
    </location>
</feature>
<name>A0A7G7MBZ7_9PSEU</name>
<gene>
    <name evidence="3" type="ORF">H6H00_18895</name>
</gene>
<dbReference type="PANTHER" id="PTHR43767:SF1">
    <property type="entry name" value="NONRIBOSOMAL PEPTIDE SYNTHASE PES1 (EUROFUNG)-RELATED"/>
    <property type="match status" value="1"/>
</dbReference>
<reference evidence="3 4" key="1">
    <citation type="submission" date="2020-08" db="EMBL/GenBank/DDBJ databases">
        <authorList>
            <person name="Mo P."/>
        </authorList>
    </citation>
    <scope>NUCLEOTIDE SEQUENCE [LARGE SCALE GENOMIC DNA]</scope>
    <source>
        <strain evidence="3 4">CGMCC 4.1532</strain>
    </source>
</reference>
<feature type="domain" description="AMP-dependent synthetase/ligase" evidence="2">
    <location>
        <begin position="35"/>
        <end position="399"/>
    </location>
</feature>
<dbReference type="PANTHER" id="PTHR43767">
    <property type="entry name" value="LONG-CHAIN-FATTY-ACID--COA LIGASE"/>
    <property type="match status" value="1"/>
</dbReference>
<dbReference type="RefSeq" id="WP_185717070.1">
    <property type="nucleotide sequence ID" value="NZ_BAAAWI010000001.1"/>
</dbReference>
<feature type="region of interest" description="Disordered" evidence="1">
    <location>
        <begin position="379"/>
        <end position="487"/>
    </location>
</feature>
<evidence type="ECO:0000313" key="4">
    <source>
        <dbReference type="Proteomes" id="UP000515728"/>
    </source>
</evidence>
<dbReference type="AlphaFoldDB" id="A0A7G7MBZ7"/>
<dbReference type="PROSITE" id="PS00455">
    <property type="entry name" value="AMP_BINDING"/>
    <property type="match status" value="1"/>
</dbReference>
<dbReference type="InterPro" id="IPR050237">
    <property type="entry name" value="ATP-dep_AMP-bd_enzyme"/>
</dbReference>
<proteinExistence type="predicted"/>
<keyword evidence="4" id="KW-1185">Reference proteome</keyword>
<feature type="compositionally biased region" description="Basic residues" evidence="1">
    <location>
        <begin position="438"/>
        <end position="447"/>
    </location>
</feature>
<dbReference type="Gene3D" id="3.40.50.12780">
    <property type="entry name" value="N-terminal domain of ligase-like"/>
    <property type="match status" value="1"/>
</dbReference>
<dbReference type="Pfam" id="PF00501">
    <property type="entry name" value="AMP-binding"/>
    <property type="match status" value="1"/>
</dbReference>
<dbReference type="InterPro" id="IPR000873">
    <property type="entry name" value="AMP-dep_synth/lig_dom"/>
</dbReference>
<organism evidence="3 4">
    <name type="scientific">Pseudonocardia petroleophila</name>
    <dbReference type="NCBI Taxonomy" id="37331"/>
    <lineage>
        <taxon>Bacteria</taxon>
        <taxon>Bacillati</taxon>
        <taxon>Actinomycetota</taxon>
        <taxon>Actinomycetes</taxon>
        <taxon>Pseudonocardiales</taxon>
        <taxon>Pseudonocardiaceae</taxon>
        <taxon>Pseudonocardia</taxon>
    </lineage>
</organism>
<feature type="compositionally biased region" description="Basic and acidic residues" evidence="1">
    <location>
        <begin position="476"/>
        <end position="487"/>
    </location>
</feature>
<evidence type="ECO:0000259" key="2">
    <source>
        <dbReference type="Pfam" id="PF00501"/>
    </source>
</evidence>
<feature type="compositionally biased region" description="Basic and acidic residues" evidence="1">
    <location>
        <begin position="422"/>
        <end position="437"/>
    </location>
</feature>
<evidence type="ECO:0000313" key="3">
    <source>
        <dbReference type="EMBL" id="QNG50308.1"/>
    </source>
</evidence>
<sequence length="487" mass="52343">MRDWNGLLTQLTPQKAAGLRAQGYWGERRLCHHVDEAASATPDRAAVVDRGGVTSYRELQRLSHVVAAGLGGLGVEPGDVVSWQLPNRLEVVVLMVACTRLGGVFNSLAPIFREREVSTMLALGAPKVVVTVESFRDFGHAKMMSAIAQDLSDVPTVVVIEGAGGDLGWPQLLASGQARLDAEGLVDAGTSADAVAQLAFTSGTTGEPKGILHTHNSLYYGGRVIVERRGLTPDGVYHMASTLGHQTGILFGVLAPVQLGATMVLQDVWDAGDYLDMVEANGVTMTNGATPYLQDTLEHADFTARDTSTLRQVGCFGSGFPSPLARRAVQMLPGVEFYGIWGMTEVGLATAHSPGDPTGIVCDTDGHAVLPIEVAIRSDDLTEELGPDDEGEMVVRGPSRLPPARPATVALPRRRLVRHRRPGPDPFRRPVGDDRPQQGHHHPRRRERTCSGGRERPDRAPRRLVRCRGGRAGRAAPREGLRLPRSA</sequence>
<accession>A0A7G7MBZ7</accession>
<protein>
    <submittedName>
        <fullName evidence="3">AMP-binding protein</fullName>
    </submittedName>
</protein>
<dbReference type="EMBL" id="CP060131">
    <property type="protein sequence ID" value="QNG50308.1"/>
    <property type="molecule type" value="Genomic_DNA"/>
</dbReference>
<dbReference type="InterPro" id="IPR020845">
    <property type="entry name" value="AMP-binding_CS"/>
</dbReference>
<dbReference type="SUPFAM" id="SSF56801">
    <property type="entry name" value="Acetyl-CoA synthetase-like"/>
    <property type="match status" value="1"/>
</dbReference>
<feature type="compositionally biased region" description="Basic residues" evidence="1">
    <location>
        <begin position="462"/>
        <end position="471"/>
    </location>
</feature>